<dbReference type="AlphaFoldDB" id="H1HQ27"/>
<dbReference type="Gene3D" id="3.40.50.1110">
    <property type="entry name" value="SGNH hydrolase"/>
    <property type="match status" value="1"/>
</dbReference>
<dbReference type="InterPro" id="IPR037459">
    <property type="entry name" value="RhgT-like"/>
</dbReference>
<dbReference type="Pfam" id="PF13472">
    <property type="entry name" value="Lipase_GDSL_2"/>
    <property type="match status" value="1"/>
</dbReference>
<keyword evidence="5" id="KW-1185">Reference proteome</keyword>
<keyword evidence="2" id="KW-0378">Hydrolase</keyword>
<dbReference type="OrthoDB" id="9804686at2"/>
<organism evidence="4 5">
    <name type="scientific">Segatella maculosa OT 289</name>
    <dbReference type="NCBI Taxonomy" id="999422"/>
    <lineage>
        <taxon>Bacteria</taxon>
        <taxon>Pseudomonadati</taxon>
        <taxon>Bacteroidota</taxon>
        <taxon>Bacteroidia</taxon>
        <taxon>Bacteroidales</taxon>
        <taxon>Prevotellaceae</taxon>
        <taxon>Segatella</taxon>
    </lineage>
</organism>
<dbReference type="EMBL" id="AGEK01000039">
    <property type="protein sequence ID" value="EHO67027.1"/>
    <property type="molecule type" value="Genomic_DNA"/>
</dbReference>
<dbReference type="PANTHER" id="PTHR43695">
    <property type="entry name" value="PUTATIVE (AFU_ORTHOLOGUE AFUA_2G17250)-RELATED"/>
    <property type="match status" value="1"/>
</dbReference>
<sequence>MAVHMKHFIPFLFALAALFLVASERPRPVIYIIGDSTAADKKDPLHNPERGWGMMLQANFTEDVIVSNHAVNGRSSKSFLDEGRWQKVLETLKPGDYVIIQFGHNDSKLDTARHTVPGATFDANIERYARETMAKGAIPILMSPVVRRNFHQAKSELIEDEALRDVPYHDETGNTDTLIDTHGAYRLSAQRVARKLNVVYIDANAITTKLEQQCGVIGSRSLHVWLKPGENKDIPQGRKDNTHYSVYGASIVAGLLADAIGQKIKTLKPFVRHYDAVVSTTGRGNFFTLQEALKHAPKKGKYSLLIMDGTWQQPPKQHGLHLKITKYKQATLYRPTIISHTNHTNLSHQPLSPQ</sequence>
<dbReference type="Proteomes" id="UP000003167">
    <property type="component" value="Unassembled WGS sequence"/>
</dbReference>
<feature type="domain" description="SGNH hydrolase-type esterase" evidence="3">
    <location>
        <begin position="33"/>
        <end position="206"/>
    </location>
</feature>
<dbReference type="CDD" id="cd01821">
    <property type="entry name" value="Rhamnogalacturan_acetylesterase_like"/>
    <property type="match status" value="1"/>
</dbReference>
<dbReference type="InterPro" id="IPR036514">
    <property type="entry name" value="SGNH_hydro_sf"/>
</dbReference>
<dbReference type="STRING" id="999422.HMPREF9944_02352"/>
<reference evidence="4 5" key="1">
    <citation type="submission" date="2011-12" db="EMBL/GenBank/DDBJ databases">
        <title>The Genome Sequence of Prevotella maculosa OT 289.</title>
        <authorList>
            <consortium name="The Broad Institute Genome Sequencing Platform"/>
            <person name="Earl A."/>
            <person name="Ward D."/>
            <person name="Feldgarden M."/>
            <person name="Gevers D."/>
            <person name="Izard J."/>
            <person name="Blanton J.M."/>
            <person name="Mathney J."/>
            <person name="Tanner A.C."/>
            <person name="Dewhirst F.E."/>
            <person name="Young S.K."/>
            <person name="Zeng Q."/>
            <person name="Gargeya S."/>
            <person name="Fitzgerald M."/>
            <person name="Haas B."/>
            <person name="Abouelleil A."/>
            <person name="Alvarado L."/>
            <person name="Arachchi H.M."/>
            <person name="Berlin A."/>
            <person name="Chapman S.B."/>
            <person name="Gearin G."/>
            <person name="Goldberg J."/>
            <person name="Griggs A."/>
            <person name="Gujja S."/>
            <person name="Hansen M."/>
            <person name="Heiman D."/>
            <person name="Howarth C."/>
            <person name="Larimer J."/>
            <person name="Lui A."/>
            <person name="MacDonald P.J.P."/>
            <person name="McCowen C."/>
            <person name="Montmayeur A."/>
            <person name="Murphy C."/>
            <person name="Neiman D."/>
            <person name="Pearson M."/>
            <person name="Priest M."/>
            <person name="Roberts A."/>
            <person name="Saif S."/>
            <person name="Shea T."/>
            <person name="Sisk P."/>
            <person name="Stolte C."/>
            <person name="Sykes S."/>
            <person name="Wortman J."/>
            <person name="Nusbaum C."/>
            <person name="Birren B."/>
        </authorList>
    </citation>
    <scope>NUCLEOTIDE SEQUENCE [LARGE SCALE GENOMIC DNA]</scope>
    <source>
        <strain evidence="4 5">OT 289</strain>
    </source>
</reference>
<protein>
    <recommendedName>
        <fullName evidence="3">SGNH hydrolase-type esterase domain-containing protein</fullName>
    </recommendedName>
</protein>
<accession>H1HQ27</accession>
<dbReference type="GO" id="GO:0016788">
    <property type="term" value="F:hydrolase activity, acting on ester bonds"/>
    <property type="evidence" value="ECO:0007669"/>
    <property type="project" value="UniProtKB-ARBA"/>
</dbReference>
<evidence type="ECO:0000259" key="3">
    <source>
        <dbReference type="Pfam" id="PF13472"/>
    </source>
</evidence>
<comment type="caution">
    <text evidence="4">The sequence shown here is derived from an EMBL/GenBank/DDBJ whole genome shotgun (WGS) entry which is preliminary data.</text>
</comment>
<gene>
    <name evidence="4" type="ORF">HMPREF9944_02352</name>
</gene>
<evidence type="ECO:0000313" key="4">
    <source>
        <dbReference type="EMBL" id="EHO67027.1"/>
    </source>
</evidence>
<name>H1HQ27_9BACT</name>
<evidence type="ECO:0000256" key="1">
    <source>
        <dbReference type="ARBA" id="ARBA00008668"/>
    </source>
</evidence>
<dbReference type="InterPro" id="IPR013830">
    <property type="entry name" value="SGNH_hydro"/>
</dbReference>
<comment type="similarity">
    <text evidence="1">Belongs to the 'GDSL' lipolytic enzyme family.</text>
</comment>
<evidence type="ECO:0000313" key="5">
    <source>
        <dbReference type="Proteomes" id="UP000003167"/>
    </source>
</evidence>
<dbReference type="HOGENOM" id="CLU_065859_2_0_10"/>
<dbReference type="PATRIC" id="fig|999422.3.peg.2376"/>
<evidence type="ECO:0000256" key="2">
    <source>
        <dbReference type="ARBA" id="ARBA00022801"/>
    </source>
</evidence>
<proteinExistence type="inferred from homology"/>
<dbReference type="SUPFAM" id="SSF52266">
    <property type="entry name" value="SGNH hydrolase"/>
    <property type="match status" value="1"/>
</dbReference>
<dbReference type="PANTHER" id="PTHR43695:SF1">
    <property type="entry name" value="RHAMNOGALACTURONAN ACETYLESTERASE"/>
    <property type="match status" value="1"/>
</dbReference>